<evidence type="ECO:0000256" key="1">
    <source>
        <dbReference type="SAM" id="Phobius"/>
    </source>
</evidence>
<dbReference type="PANTHER" id="PTHR17573:SF0">
    <property type="entry name" value="UROPLAKIN-2"/>
    <property type="match status" value="1"/>
</dbReference>
<proteinExistence type="predicted"/>
<dbReference type="EMBL" id="JBHFQA010000008">
    <property type="protein sequence ID" value="KAL2095089.1"/>
    <property type="molecule type" value="Genomic_DNA"/>
</dbReference>
<name>A0ABD1K7J7_9TELE</name>
<evidence type="ECO:0008006" key="4">
    <source>
        <dbReference type="Google" id="ProtNLM"/>
    </source>
</evidence>
<protein>
    <recommendedName>
        <fullName evidence="4">Uroplakin-2</fullName>
    </recommendedName>
</protein>
<sequence length="186" mass="20006">MCQRHSRFTQSPSATMLTTLVFTGALLTFTCADFNVRILDDKDVVVSGMLPDSLLLSLPPCSLEGQNADLIYSTNTTSDKTLRSVFTVPTCVTSGREEGTLVSRKIAYKVSNLAAGAHYRLQYQVGTQKSNVVTASTRAAKDYNDIDTGLPARSGAMVVITVILSVAMFVLMVAITVTLVIATDED</sequence>
<dbReference type="PANTHER" id="PTHR17573">
    <property type="entry name" value="UROPLAKIN II"/>
    <property type="match status" value="1"/>
</dbReference>
<dbReference type="Proteomes" id="UP001591681">
    <property type="component" value="Unassembled WGS sequence"/>
</dbReference>
<keyword evidence="1" id="KW-0812">Transmembrane</keyword>
<evidence type="ECO:0000313" key="2">
    <source>
        <dbReference type="EMBL" id="KAL2095089.1"/>
    </source>
</evidence>
<evidence type="ECO:0000313" key="3">
    <source>
        <dbReference type="Proteomes" id="UP001591681"/>
    </source>
</evidence>
<dbReference type="InterPro" id="IPR009952">
    <property type="entry name" value="Uroplakin-2"/>
</dbReference>
<reference evidence="2 3" key="1">
    <citation type="submission" date="2024-09" db="EMBL/GenBank/DDBJ databases">
        <title>A chromosome-level genome assembly of Gray's grenadier anchovy, Coilia grayii.</title>
        <authorList>
            <person name="Fu Z."/>
        </authorList>
    </citation>
    <scope>NUCLEOTIDE SEQUENCE [LARGE SCALE GENOMIC DNA]</scope>
    <source>
        <strain evidence="2">G4</strain>
        <tissue evidence="2">Muscle</tissue>
    </source>
</reference>
<feature type="transmembrane region" description="Helical" evidence="1">
    <location>
        <begin position="156"/>
        <end position="182"/>
    </location>
</feature>
<keyword evidence="1" id="KW-0472">Membrane</keyword>
<gene>
    <name evidence="2" type="ORF">ACEWY4_009808</name>
</gene>
<dbReference type="Pfam" id="PF07353">
    <property type="entry name" value="Uroplakin_II"/>
    <property type="match status" value="1"/>
</dbReference>
<organism evidence="2 3">
    <name type="scientific">Coilia grayii</name>
    <name type="common">Gray's grenadier anchovy</name>
    <dbReference type="NCBI Taxonomy" id="363190"/>
    <lineage>
        <taxon>Eukaryota</taxon>
        <taxon>Metazoa</taxon>
        <taxon>Chordata</taxon>
        <taxon>Craniata</taxon>
        <taxon>Vertebrata</taxon>
        <taxon>Euteleostomi</taxon>
        <taxon>Actinopterygii</taxon>
        <taxon>Neopterygii</taxon>
        <taxon>Teleostei</taxon>
        <taxon>Clupei</taxon>
        <taxon>Clupeiformes</taxon>
        <taxon>Clupeoidei</taxon>
        <taxon>Engraulidae</taxon>
        <taxon>Coilinae</taxon>
        <taxon>Coilia</taxon>
    </lineage>
</organism>
<dbReference type="AlphaFoldDB" id="A0ABD1K7J7"/>
<keyword evidence="3" id="KW-1185">Reference proteome</keyword>
<keyword evidence="1" id="KW-1133">Transmembrane helix</keyword>
<accession>A0ABD1K7J7</accession>
<comment type="caution">
    <text evidence="2">The sequence shown here is derived from an EMBL/GenBank/DDBJ whole genome shotgun (WGS) entry which is preliminary data.</text>
</comment>